<evidence type="ECO:0000256" key="5">
    <source>
        <dbReference type="ARBA" id="ARBA00022840"/>
    </source>
</evidence>
<dbReference type="PANTHER" id="PTHR23074">
    <property type="entry name" value="AAA DOMAIN-CONTAINING"/>
    <property type="match status" value="1"/>
</dbReference>
<dbReference type="InterPro" id="IPR041569">
    <property type="entry name" value="AAA_lid_3"/>
</dbReference>
<dbReference type="GO" id="GO:0008568">
    <property type="term" value="F:microtubule severing ATPase activity"/>
    <property type="evidence" value="ECO:0007669"/>
    <property type="project" value="UniProtKB-EC"/>
</dbReference>
<evidence type="ECO:0000256" key="9">
    <source>
        <dbReference type="SAM" id="MobiDB-lite"/>
    </source>
</evidence>
<evidence type="ECO:0000256" key="1">
    <source>
        <dbReference type="ARBA" id="ARBA00004245"/>
    </source>
</evidence>
<comment type="subcellular location">
    <subcellularLocation>
        <location evidence="1">Cytoplasm</location>
        <location evidence="1">Cytoskeleton</location>
    </subcellularLocation>
    <subcellularLocation>
        <location evidence="8">Cytoplasm</location>
    </subcellularLocation>
    <subcellularLocation>
        <location evidence="8">Cytoplasm</location>
        <location evidence="8">Cytoskeleton</location>
        <location evidence="8">Microtubule organizing center</location>
        <location evidence="8">Centrosome</location>
    </subcellularLocation>
    <subcellularLocation>
        <location evidence="8">Cytoplasm</location>
        <location evidence="8">Cytoskeleton</location>
        <location evidence="8">Spindle pole</location>
    </subcellularLocation>
    <subcellularLocation>
        <location evidence="8">Cytoplasm</location>
        <location evidence="8">Cytoskeleton</location>
        <location evidence="8">Spindle</location>
    </subcellularLocation>
    <text evidence="8">Predominantly cytoplasmic. Also localized to the interphase centrosome and the mitotic spindle poles. Enhanced recruitment to the mitotic spindle poles requires microtubules and interaction with KATNB1.</text>
</comment>
<feature type="compositionally biased region" description="Low complexity" evidence="9">
    <location>
        <begin position="256"/>
        <end position="267"/>
    </location>
</feature>
<organism evidence="11 12">
    <name type="scientific">Coptotermes formosanus</name>
    <name type="common">Formosan subterranean termite</name>
    <dbReference type="NCBI Taxonomy" id="36987"/>
    <lineage>
        <taxon>Eukaryota</taxon>
        <taxon>Metazoa</taxon>
        <taxon>Ecdysozoa</taxon>
        <taxon>Arthropoda</taxon>
        <taxon>Hexapoda</taxon>
        <taxon>Insecta</taxon>
        <taxon>Pterygota</taxon>
        <taxon>Neoptera</taxon>
        <taxon>Polyneoptera</taxon>
        <taxon>Dictyoptera</taxon>
        <taxon>Blattodea</taxon>
        <taxon>Blattoidea</taxon>
        <taxon>Termitoidae</taxon>
        <taxon>Rhinotermitidae</taxon>
        <taxon>Coptotermes</taxon>
    </lineage>
</organism>
<dbReference type="Gene3D" id="3.40.50.300">
    <property type="entry name" value="P-loop containing nucleotide triphosphate hydrolases"/>
    <property type="match status" value="1"/>
</dbReference>
<dbReference type="FunFam" id="3.40.50.300:FF:000159">
    <property type="entry name" value="Katanin p60 ATPase-containing subunit A1"/>
    <property type="match status" value="1"/>
</dbReference>
<dbReference type="GO" id="GO:0005524">
    <property type="term" value="F:ATP binding"/>
    <property type="evidence" value="ECO:0007669"/>
    <property type="project" value="UniProtKB-KW"/>
</dbReference>
<reference evidence="12" key="1">
    <citation type="submission" date="2020-01" db="EMBL/GenBank/DDBJ databases">
        <title>Draft genome sequence of the Termite Coptotermes fromosanus.</title>
        <authorList>
            <person name="Itakura S."/>
            <person name="Yosikawa Y."/>
            <person name="Umezawa K."/>
        </authorList>
    </citation>
    <scope>NUCLEOTIDE SEQUENCE [LARGE SCALE GENOMIC DNA]</scope>
</reference>
<dbReference type="InterPro" id="IPR003593">
    <property type="entry name" value="AAA+_ATPase"/>
</dbReference>
<dbReference type="SMART" id="SM00382">
    <property type="entry name" value="AAA"/>
    <property type="match status" value="1"/>
</dbReference>
<feature type="compositionally biased region" description="Basic and acidic residues" evidence="9">
    <location>
        <begin position="271"/>
        <end position="285"/>
    </location>
</feature>
<keyword evidence="8" id="KW-0131">Cell cycle</keyword>
<evidence type="ECO:0000259" key="10">
    <source>
        <dbReference type="SMART" id="SM00382"/>
    </source>
</evidence>
<comment type="activity regulation">
    <text evidence="8">ATPase activity is stimulated by microtubules, which promote homooligomerization. ATP-dependent microtubule severing is stimulated by interaction with KATNB1.</text>
</comment>
<dbReference type="SUPFAM" id="SSF52540">
    <property type="entry name" value="P-loop containing nucleoside triphosphate hydrolases"/>
    <property type="match status" value="1"/>
</dbReference>
<keyword evidence="4 8" id="KW-0547">Nucleotide-binding</keyword>
<comment type="function">
    <text evidence="8">Catalytic subunit of a complex which severs microtubules in an ATP-dependent manner. Microtubule severing may promote rapid reorganization of cellular microtubule arrays and the release of microtubules from the centrosome following nucleation.</text>
</comment>
<dbReference type="PROSITE" id="PS00674">
    <property type="entry name" value="AAA"/>
    <property type="match status" value="1"/>
</dbReference>
<comment type="similarity">
    <text evidence="8">Belongs to the AAA ATPase family. Katanin p60 subunit A1 subfamily.</text>
</comment>
<dbReference type="Pfam" id="PF17862">
    <property type="entry name" value="AAA_lid_3"/>
    <property type="match status" value="1"/>
</dbReference>
<name>A0A6L2PEB9_COPFO</name>
<dbReference type="InterPro" id="IPR015415">
    <property type="entry name" value="Spast_Vps4_C"/>
</dbReference>
<dbReference type="AlphaFoldDB" id="A0A6L2PEB9"/>
<dbReference type="Gene3D" id="1.10.8.60">
    <property type="match status" value="1"/>
</dbReference>
<evidence type="ECO:0000256" key="3">
    <source>
        <dbReference type="ARBA" id="ARBA00022701"/>
    </source>
</evidence>
<comment type="catalytic activity">
    <reaction evidence="8">
        <text>n ATP + n H2O + a microtubule = n ADP + n phosphate + (n+1) alpha/beta tubulin heterodimers.</text>
        <dbReference type="EC" id="5.6.1.1"/>
    </reaction>
</comment>
<evidence type="ECO:0000256" key="8">
    <source>
        <dbReference type="HAMAP-Rule" id="MF_03023"/>
    </source>
</evidence>
<keyword evidence="3 8" id="KW-0493">Microtubule</keyword>
<dbReference type="GO" id="GO:0005737">
    <property type="term" value="C:cytoplasm"/>
    <property type="evidence" value="ECO:0007669"/>
    <property type="project" value="UniProtKB-SubCell"/>
</dbReference>
<dbReference type="GO" id="GO:0051301">
    <property type="term" value="P:cell division"/>
    <property type="evidence" value="ECO:0007669"/>
    <property type="project" value="UniProtKB-KW"/>
</dbReference>
<comment type="caution">
    <text evidence="11">The sequence shown here is derived from an EMBL/GenBank/DDBJ whole genome shotgun (WGS) entry which is preliminary data.</text>
</comment>
<keyword evidence="7 8" id="KW-0413">Isomerase</keyword>
<dbReference type="InterPro" id="IPR003959">
    <property type="entry name" value="ATPase_AAA_core"/>
</dbReference>
<dbReference type="InterPro" id="IPR003960">
    <property type="entry name" value="ATPase_AAA_CS"/>
</dbReference>
<feature type="region of interest" description="Disordered" evidence="9">
    <location>
        <begin position="172"/>
        <end position="299"/>
    </location>
</feature>
<dbReference type="GO" id="GO:0008017">
    <property type="term" value="F:microtubule binding"/>
    <property type="evidence" value="ECO:0007669"/>
    <property type="project" value="UniProtKB-UniRule"/>
</dbReference>
<dbReference type="GO" id="GO:0005813">
    <property type="term" value="C:centrosome"/>
    <property type="evidence" value="ECO:0007669"/>
    <property type="project" value="UniProtKB-SubCell"/>
</dbReference>
<dbReference type="InParanoid" id="A0A6L2PEB9"/>
<evidence type="ECO:0000313" key="12">
    <source>
        <dbReference type="Proteomes" id="UP000502823"/>
    </source>
</evidence>
<dbReference type="EC" id="5.6.1.1" evidence="8"/>
<dbReference type="FunFam" id="1.10.8.60:FF:000025">
    <property type="entry name" value="Katanin p60 ATPase-containing subunit A1"/>
    <property type="match status" value="1"/>
</dbReference>
<dbReference type="InterPro" id="IPR050304">
    <property type="entry name" value="MT-severing_AAA_ATPase"/>
</dbReference>
<dbReference type="InterPro" id="IPR028596">
    <property type="entry name" value="KATNA1"/>
</dbReference>
<dbReference type="HAMAP" id="MF_03023">
    <property type="entry name" value="Katanin_p60_A1"/>
    <property type="match status" value="1"/>
</dbReference>
<evidence type="ECO:0000256" key="4">
    <source>
        <dbReference type="ARBA" id="ARBA00022741"/>
    </source>
</evidence>
<keyword evidence="8" id="KW-0132">Cell division</keyword>
<dbReference type="Pfam" id="PF00004">
    <property type="entry name" value="AAA"/>
    <property type="match status" value="1"/>
</dbReference>
<dbReference type="InterPro" id="IPR027417">
    <property type="entry name" value="P-loop_NTPase"/>
</dbReference>
<evidence type="ECO:0000313" key="11">
    <source>
        <dbReference type="EMBL" id="GFG30736.1"/>
    </source>
</evidence>
<dbReference type="Proteomes" id="UP000502823">
    <property type="component" value="Unassembled WGS sequence"/>
</dbReference>
<comment type="subunit">
    <text evidence="8">Can homooligomerize into hexameric rings, which may be promoted by interaction with microtubules. Interacts with KATNB1, which may serve as a targeting subunit.</text>
</comment>
<sequence length="626" mass="70222">MECFPHERQNVAFNSASISTSYLWREHKELSVNQTWALELLSTTKHAGIEKQMSEVLFVISTCGASARFMLTVVYMSALRMTGNDRNTNSATAQWQQFASNWEDKAKQHACFETGFGVTAENRELVNVSDILDIGCCPSTTHSGFHQVARMMDSLFLDSFSPFTFTKITTTHRPVRASDSKRSTGTQHPRQKAAPVRVQHPPEQEPHQSKSNGGGESESRTKPAANSTPVASDKWVASLRRRDPEIQPALPAINPRGRSSSYNVSNSRKSRSVDRLPRPGKDRTKVMGPEGLRPTVKKLEPEQQDQVEVAGEEDREERVFNPAGYEAHLVETIERDILQRNPDVTWTKVAGLHEAKAILQEAVVLPMLMPDFFKGIRRPWKGVLMVGPPGTGKTMLAKAVATECGTTFFNVSSSTLTSKYRGESEKLVRLLFDMARFYSPSTIFIDEIDSLCSQRGTDSEHEASRRFKAELLIQMDGINSNSHEDKVIMVLAATNHPWDIDEAFRRRFEKRIYIPLPNDETRSALLKLCLEGVTVDEALDSNVIADKLEGYTGSDISNVCRDAAMMSMRRKISGRTPAEIKRIKKEDVDLPVTMGDFEEALARCRKSVSLNDVSKYESWMEEFGSC</sequence>
<dbReference type="GO" id="GO:0000922">
    <property type="term" value="C:spindle pole"/>
    <property type="evidence" value="ECO:0007669"/>
    <property type="project" value="UniProtKB-SubCell"/>
</dbReference>
<feature type="domain" description="AAA+ ATPase" evidence="10">
    <location>
        <begin position="379"/>
        <end position="518"/>
    </location>
</feature>
<dbReference type="GO" id="GO:0051013">
    <property type="term" value="P:microtubule severing"/>
    <property type="evidence" value="ECO:0007669"/>
    <property type="project" value="UniProtKB-UniRule"/>
</dbReference>
<feature type="binding site" evidence="8">
    <location>
        <begin position="387"/>
        <end position="394"/>
    </location>
    <ligand>
        <name>ATP</name>
        <dbReference type="ChEBI" id="CHEBI:30616"/>
    </ligand>
</feature>
<keyword evidence="5 8" id="KW-0067">ATP-binding</keyword>
<evidence type="ECO:0000256" key="7">
    <source>
        <dbReference type="ARBA" id="ARBA00023235"/>
    </source>
</evidence>
<gene>
    <name evidence="8" type="primary">KATNA1</name>
    <name evidence="11" type="ORF">Cfor_07785</name>
</gene>
<accession>A0A6L2PEB9</accession>
<protein>
    <recommendedName>
        <fullName evidence="8">Katanin p60 ATPase-containing subunit A1</fullName>
        <shortName evidence="8">Katanin p60 subunit A1</shortName>
        <ecNumber evidence="8">5.6.1.1</ecNumber>
    </recommendedName>
    <alternativeName>
        <fullName evidence="8">p60 katanin</fullName>
    </alternativeName>
</protein>
<keyword evidence="2 8" id="KW-0963">Cytoplasm</keyword>
<dbReference type="Pfam" id="PF09336">
    <property type="entry name" value="Vps4_C"/>
    <property type="match status" value="1"/>
</dbReference>
<evidence type="ECO:0000256" key="6">
    <source>
        <dbReference type="ARBA" id="ARBA00023212"/>
    </source>
</evidence>
<dbReference type="GO" id="GO:0016887">
    <property type="term" value="F:ATP hydrolysis activity"/>
    <property type="evidence" value="ECO:0007669"/>
    <property type="project" value="InterPro"/>
</dbReference>
<keyword evidence="8" id="KW-0498">Mitosis</keyword>
<dbReference type="OrthoDB" id="5334845at2759"/>
<dbReference type="GO" id="GO:0005874">
    <property type="term" value="C:microtubule"/>
    <property type="evidence" value="ECO:0007669"/>
    <property type="project" value="UniProtKB-KW"/>
</dbReference>
<keyword evidence="12" id="KW-1185">Reference proteome</keyword>
<dbReference type="PANTHER" id="PTHR23074:SF152">
    <property type="entry name" value="KATANIN P60 ATPASE-CONTAINING SUBUNIT A1"/>
    <property type="match status" value="1"/>
</dbReference>
<proteinExistence type="inferred from homology"/>
<evidence type="ECO:0000256" key="2">
    <source>
        <dbReference type="ARBA" id="ARBA00022490"/>
    </source>
</evidence>
<dbReference type="EMBL" id="BLKM01000251">
    <property type="protein sequence ID" value="GFG30736.1"/>
    <property type="molecule type" value="Genomic_DNA"/>
</dbReference>
<keyword evidence="6 8" id="KW-0206">Cytoskeleton</keyword>